<accession>A0ABV8IXT7</accession>
<evidence type="ECO:0000313" key="2">
    <source>
        <dbReference type="Proteomes" id="UP001595867"/>
    </source>
</evidence>
<dbReference type="RefSeq" id="WP_378068092.1">
    <property type="nucleotide sequence ID" value="NZ_JBHSBL010000017.1"/>
</dbReference>
<name>A0ABV8IXT7_9ACTN</name>
<dbReference type="EMBL" id="JBHSBL010000017">
    <property type="protein sequence ID" value="MFC4067153.1"/>
    <property type="molecule type" value="Genomic_DNA"/>
</dbReference>
<reference evidence="2" key="1">
    <citation type="journal article" date="2019" name="Int. J. Syst. Evol. Microbiol.">
        <title>The Global Catalogue of Microorganisms (GCM) 10K type strain sequencing project: providing services to taxonomists for standard genome sequencing and annotation.</title>
        <authorList>
            <consortium name="The Broad Institute Genomics Platform"/>
            <consortium name="The Broad Institute Genome Sequencing Center for Infectious Disease"/>
            <person name="Wu L."/>
            <person name="Ma J."/>
        </authorList>
    </citation>
    <scope>NUCLEOTIDE SEQUENCE [LARGE SCALE GENOMIC DNA]</scope>
    <source>
        <strain evidence="2">TBRC 5832</strain>
    </source>
</reference>
<keyword evidence="2" id="KW-1185">Reference proteome</keyword>
<protein>
    <submittedName>
        <fullName evidence="1">Uncharacterized protein</fullName>
    </submittedName>
</protein>
<comment type="caution">
    <text evidence="1">The sequence shown here is derived from an EMBL/GenBank/DDBJ whole genome shotgun (WGS) entry which is preliminary data.</text>
</comment>
<organism evidence="1 2">
    <name type="scientific">Actinoplanes subglobosus</name>
    <dbReference type="NCBI Taxonomy" id="1547892"/>
    <lineage>
        <taxon>Bacteria</taxon>
        <taxon>Bacillati</taxon>
        <taxon>Actinomycetota</taxon>
        <taxon>Actinomycetes</taxon>
        <taxon>Micromonosporales</taxon>
        <taxon>Micromonosporaceae</taxon>
        <taxon>Actinoplanes</taxon>
    </lineage>
</organism>
<sequence length="48" mass="5215">MAPASGSGCRQDTGPEKSFAHQAILVTLTGDNRDRTAGFTPRVINPWW</sequence>
<evidence type="ECO:0000313" key="1">
    <source>
        <dbReference type="EMBL" id="MFC4067153.1"/>
    </source>
</evidence>
<dbReference type="Proteomes" id="UP001595867">
    <property type="component" value="Unassembled WGS sequence"/>
</dbReference>
<gene>
    <name evidence="1" type="ORF">ACFO0C_19650</name>
</gene>
<proteinExistence type="predicted"/>